<dbReference type="EC" id="2.5.1.17" evidence="6"/>
<evidence type="ECO:0000256" key="4">
    <source>
        <dbReference type="ARBA" id="ARBA00022741"/>
    </source>
</evidence>
<evidence type="ECO:0000256" key="2">
    <source>
        <dbReference type="ARBA" id="ARBA00011233"/>
    </source>
</evidence>
<sequence>MKITKVYTRGGDMGKTSLVGGQRVSKASERLEAYGTVDELSSHLGLLISLLPDGDDKAMLTRIQNCLFNICTNLATDQDQTVLSPSAYLPEGEIEMVEHQIDDIMKLLPEKQGFVLPGGTREAAQAHVCRTVCRRAERRIVALSEVAKISPEILQYVNRLSDYLFVLAKKINFNANQSEIVWQNVGR</sequence>
<dbReference type="NCBIfam" id="TIGR00636">
    <property type="entry name" value="PduO_Nterm"/>
    <property type="match status" value="1"/>
</dbReference>
<dbReference type="FunFam" id="1.20.1200.10:FF:000001">
    <property type="entry name" value="Cob(I)yrinic acid a,c-diamide adenosyltransferase"/>
    <property type="match status" value="1"/>
</dbReference>
<comment type="similarity">
    <text evidence="1 6">Belongs to the Cob(I)alamin adenosyltransferase family.</text>
</comment>
<dbReference type="OrthoDB" id="9778896at2"/>
<evidence type="ECO:0000313" key="9">
    <source>
        <dbReference type="Proteomes" id="UP000182257"/>
    </source>
</evidence>
<evidence type="ECO:0000259" key="7">
    <source>
        <dbReference type="Pfam" id="PF01923"/>
    </source>
</evidence>
<gene>
    <name evidence="8" type="ORF">SAMN05216462_3203</name>
</gene>
<proteinExistence type="inferred from homology"/>
<dbReference type="InterPro" id="IPR029499">
    <property type="entry name" value="PduO-typ"/>
</dbReference>
<comment type="catalytic activity">
    <reaction evidence="6">
        <text>2 cob(II)yrinate a,c diamide + reduced [electron-transfer flavoprotein] + 2 ATP = 2 adenosylcob(III)yrinate a,c-diamide + 2 triphosphate + oxidized [electron-transfer flavoprotein] + 3 H(+)</text>
        <dbReference type="Rhea" id="RHEA:11528"/>
        <dbReference type="Rhea" id="RHEA-COMP:10685"/>
        <dbReference type="Rhea" id="RHEA-COMP:10686"/>
        <dbReference type="ChEBI" id="CHEBI:15378"/>
        <dbReference type="ChEBI" id="CHEBI:18036"/>
        <dbReference type="ChEBI" id="CHEBI:30616"/>
        <dbReference type="ChEBI" id="CHEBI:57692"/>
        <dbReference type="ChEBI" id="CHEBI:58307"/>
        <dbReference type="ChEBI" id="CHEBI:58503"/>
        <dbReference type="ChEBI" id="CHEBI:58537"/>
        <dbReference type="EC" id="2.5.1.17"/>
    </reaction>
</comment>
<evidence type="ECO:0000256" key="5">
    <source>
        <dbReference type="ARBA" id="ARBA00022840"/>
    </source>
</evidence>
<keyword evidence="5 6" id="KW-0067">ATP-binding</keyword>
<dbReference type="InterPro" id="IPR036451">
    <property type="entry name" value="CblAdoTrfase-like_sf"/>
</dbReference>
<dbReference type="Gene3D" id="1.20.1200.10">
    <property type="entry name" value="Cobalamin adenosyltransferase-like"/>
    <property type="match status" value="1"/>
</dbReference>
<protein>
    <recommendedName>
        <fullName evidence="6">Corrinoid adenosyltransferase</fullName>
        <ecNumber evidence="6">2.5.1.17</ecNumber>
    </recommendedName>
    <alternativeName>
        <fullName evidence="6">Cob(II)alamin adenosyltransferase</fullName>
    </alternativeName>
    <alternativeName>
        <fullName evidence="6">Cob(II)yrinic acid a,c-diamide adenosyltransferase</fullName>
    </alternativeName>
    <alternativeName>
        <fullName evidence="6">Cobinamide/cobalamin adenosyltransferase</fullName>
    </alternativeName>
</protein>
<keyword evidence="4 6" id="KW-0547">Nucleotide-binding</keyword>
<organism evidence="8 9">
    <name type="scientific">Xylanibacter ruminicola</name>
    <name type="common">Prevotella ruminicola</name>
    <dbReference type="NCBI Taxonomy" id="839"/>
    <lineage>
        <taxon>Bacteria</taxon>
        <taxon>Pseudomonadati</taxon>
        <taxon>Bacteroidota</taxon>
        <taxon>Bacteroidia</taxon>
        <taxon>Bacteroidales</taxon>
        <taxon>Prevotellaceae</taxon>
        <taxon>Xylanibacter</taxon>
    </lineage>
</organism>
<comment type="catalytic activity">
    <reaction evidence="6">
        <text>2 cob(II)alamin + reduced [electron-transfer flavoprotein] + 2 ATP = 2 adenosylcob(III)alamin + 2 triphosphate + oxidized [electron-transfer flavoprotein] + 3 H(+)</text>
        <dbReference type="Rhea" id="RHEA:28671"/>
        <dbReference type="Rhea" id="RHEA-COMP:10685"/>
        <dbReference type="Rhea" id="RHEA-COMP:10686"/>
        <dbReference type="ChEBI" id="CHEBI:15378"/>
        <dbReference type="ChEBI" id="CHEBI:16304"/>
        <dbReference type="ChEBI" id="CHEBI:18036"/>
        <dbReference type="ChEBI" id="CHEBI:18408"/>
        <dbReference type="ChEBI" id="CHEBI:30616"/>
        <dbReference type="ChEBI" id="CHEBI:57692"/>
        <dbReference type="ChEBI" id="CHEBI:58307"/>
        <dbReference type="EC" id="2.5.1.17"/>
    </reaction>
</comment>
<accession>A0A1H4FA40</accession>
<dbReference type="InterPro" id="IPR016030">
    <property type="entry name" value="CblAdoTrfase-like"/>
</dbReference>
<dbReference type="PANTHER" id="PTHR12213">
    <property type="entry name" value="CORRINOID ADENOSYLTRANSFERASE"/>
    <property type="match status" value="1"/>
</dbReference>
<feature type="domain" description="Cobalamin adenosyltransferase-like" evidence="7">
    <location>
        <begin position="6"/>
        <end position="170"/>
    </location>
</feature>
<evidence type="ECO:0000256" key="3">
    <source>
        <dbReference type="ARBA" id="ARBA00022679"/>
    </source>
</evidence>
<dbReference type="Pfam" id="PF01923">
    <property type="entry name" value="Cob_adeno_trans"/>
    <property type="match status" value="1"/>
</dbReference>
<dbReference type="EMBL" id="FNRF01000008">
    <property type="protein sequence ID" value="SEA94183.1"/>
    <property type="molecule type" value="Genomic_DNA"/>
</dbReference>
<dbReference type="Proteomes" id="UP000182257">
    <property type="component" value="Unassembled WGS sequence"/>
</dbReference>
<dbReference type="GO" id="GO:0009236">
    <property type="term" value="P:cobalamin biosynthetic process"/>
    <property type="evidence" value="ECO:0007669"/>
    <property type="project" value="UniProtKB-UniRule"/>
</dbReference>
<dbReference type="RefSeq" id="WP_074762358.1">
    <property type="nucleotide sequence ID" value="NZ_FNRF01000008.1"/>
</dbReference>
<comment type="pathway">
    <text evidence="6">Cofactor biosynthesis; adenosylcobalamin biosynthesis; adenosylcobalamin from cob(II)yrinate a,c-diamide: step 2/7.</text>
</comment>
<dbReference type="GO" id="GO:0005524">
    <property type="term" value="F:ATP binding"/>
    <property type="evidence" value="ECO:0007669"/>
    <property type="project" value="UniProtKB-UniRule"/>
</dbReference>
<comment type="subunit">
    <text evidence="2">Homotrimer.</text>
</comment>
<evidence type="ECO:0000256" key="1">
    <source>
        <dbReference type="ARBA" id="ARBA00007487"/>
    </source>
</evidence>
<keyword evidence="3 6" id="KW-0808">Transferase</keyword>
<evidence type="ECO:0000256" key="6">
    <source>
        <dbReference type="RuleBase" id="RU366026"/>
    </source>
</evidence>
<evidence type="ECO:0000313" key="8">
    <source>
        <dbReference type="EMBL" id="SEA94183.1"/>
    </source>
</evidence>
<dbReference type="GO" id="GO:0008817">
    <property type="term" value="F:corrinoid adenosyltransferase activity"/>
    <property type="evidence" value="ECO:0007669"/>
    <property type="project" value="UniProtKB-UniRule"/>
</dbReference>
<dbReference type="PANTHER" id="PTHR12213:SF0">
    <property type="entry name" value="CORRINOID ADENOSYLTRANSFERASE MMAB"/>
    <property type="match status" value="1"/>
</dbReference>
<dbReference type="UniPathway" id="UPA00148">
    <property type="reaction ID" value="UER00233"/>
</dbReference>
<keyword evidence="6" id="KW-0169">Cobalamin biosynthesis</keyword>
<name>A0A1H4FA40_XYLRU</name>
<reference evidence="8 9" key="1">
    <citation type="submission" date="2016-10" db="EMBL/GenBank/DDBJ databases">
        <authorList>
            <person name="de Groot N.N."/>
        </authorList>
    </citation>
    <scope>NUCLEOTIDE SEQUENCE [LARGE SCALE GENOMIC DNA]</scope>
    <source>
        <strain evidence="8 9">D31d</strain>
    </source>
</reference>
<dbReference type="AlphaFoldDB" id="A0A1H4FA40"/>
<dbReference type="SUPFAM" id="SSF89028">
    <property type="entry name" value="Cobalamin adenosyltransferase-like"/>
    <property type="match status" value="1"/>
</dbReference>